<name>A0A9W7NGG2_9PROT</name>
<organism evidence="2 3">
    <name type="scientific">Roseomonas genomospecies 6</name>
    <dbReference type="NCBI Taxonomy" id="214106"/>
    <lineage>
        <taxon>Bacteria</taxon>
        <taxon>Pseudomonadati</taxon>
        <taxon>Pseudomonadota</taxon>
        <taxon>Alphaproteobacteria</taxon>
        <taxon>Acetobacterales</taxon>
        <taxon>Roseomonadaceae</taxon>
        <taxon>Roseomonas</taxon>
    </lineage>
</organism>
<comment type="caution">
    <text evidence="2">The sequence shown here is derived from an EMBL/GenBank/DDBJ whole genome shotgun (WGS) entry which is preliminary data.</text>
</comment>
<evidence type="ECO:0000256" key="1">
    <source>
        <dbReference type="SAM" id="MobiDB-lite"/>
    </source>
</evidence>
<evidence type="ECO:0000313" key="3">
    <source>
        <dbReference type="Proteomes" id="UP000480854"/>
    </source>
</evidence>
<accession>A0A9W7NGG2</accession>
<dbReference type="OrthoDB" id="9927601at2"/>
<sequence>MNNSDVLWAWVAGVTVSLALLAGLSGAEGPSPHPADGHFMLPEVAMGAAGWDYEAWERTGGTPPRPESGDALARMLDLLEGVMPAADAASPDATMPDGDMADTDTGTVETQ</sequence>
<proteinExistence type="predicted"/>
<gene>
    <name evidence="2" type="ORF">DS843_23135</name>
</gene>
<dbReference type="Proteomes" id="UP000480854">
    <property type="component" value="Unassembled WGS sequence"/>
</dbReference>
<keyword evidence="3" id="KW-1185">Reference proteome</keyword>
<dbReference type="RefSeq" id="WP_149471203.1">
    <property type="nucleotide sequence ID" value="NZ_QOKW01000023.1"/>
</dbReference>
<reference evidence="2 3" key="1">
    <citation type="submission" date="2018-07" db="EMBL/GenBank/DDBJ databases">
        <title>Genome sequence of Azospirillum sp. ATCC 49961.</title>
        <authorList>
            <person name="Sant'Anna F.H."/>
            <person name="Baldani J.I."/>
            <person name="Zilli J.E."/>
            <person name="Reis V.M."/>
            <person name="Hartmann A."/>
            <person name="Cruz L."/>
            <person name="de Souza E.M."/>
            <person name="de Oliveira Pedrosa F."/>
            <person name="Passaglia L.M.P."/>
        </authorList>
    </citation>
    <scope>NUCLEOTIDE SEQUENCE [LARGE SCALE GENOMIC DNA]</scope>
    <source>
        <strain evidence="2 3">ATCC 49961</strain>
    </source>
</reference>
<feature type="region of interest" description="Disordered" evidence="1">
    <location>
        <begin position="85"/>
        <end position="111"/>
    </location>
</feature>
<evidence type="ECO:0000313" key="2">
    <source>
        <dbReference type="EMBL" id="KAA0677482.1"/>
    </source>
</evidence>
<protein>
    <submittedName>
        <fullName evidence="2">Uncharacterized protein</fullName>
    </submittedName>
</protein>
<dbReference type="AlphaFoldDB" id="A0A9W7NGG2"/>
<dbReference type="EMBL" id="QOKW01000023">
    <property type="protein sequence ID" value="KAA0677482.1"/>
    <property type="molecule type" value="Genomic_DNA"/>
</dbReference>